<dbReference type="Proteomes" id="UP000066014">
    <property type="component" value="Chromosome"/>
</dbReference>
<dbReference type="InterPro" id="IPR021074">
    <property type="entry name" value="Formate_DH_dsu"/>
</dbReference>
<evidence type="ECO:0000313" key="1">
    <source>
        <dbReference type="EMBL" id="BAO82327.1"/>
    </source>
</evidence>
<dbReference type="EMBL" id="AP014569">
    <property type="protein sequence ID" value="BAO82327.1"/>
    <property type="molecule type" value="Genomic_DNA"/>
</dbReference>
<sequence length="100" mass="10781">MSSPAHLHAPPSAEPAVMELERLLTMAGQIGDFFAPYPPERAAEGVRNHLRSYWEPRMRAALLAHIEAGAHGLAPQVVAGARLLQDEAAAKKSYYGPPKA</sequence>
<evidence type="ECO:0000313" key="2">
    <source>
        <dbReference type="Proteomes" id="UP000066014"/>
    </source>
</evidence>
<dbReference type="Pfam" id="PF11390">
    <property type="entry name" value="FdsD"/>
    <property type="match status" value="1"/>
</dbReference>
<proteinExistence type="predicted"/>
<keyword evidence="2" id="KW-1185">Reference proteome</keyword>
<name>A0A060NKW1_9BURK</name>
<dbReference type="STRING" id="1458426.SMCB_0099"/>
<dbReference type="RefSeq" id="WP_034111576.1">
    <property type="nucleotide sequence ID" value="NZ_AP014569.1"/>
</dbReference>
<protein>
    <submittedName>
        <fullName evidence="1">Uncharacterized protein</fullName>
    </submittedName>
</protein>
<accession>A0A060NKW1</accession>
<organism evidence="1 2">
    <name type="scientific">Serpentinimonas maccroryi</name>
    <dbReference type="NCBI Taxonomy" id="1458426"/>
    <lineage>
        <taxon>Bacteria</taxon>
        <taxon>Pseudomonadati</taxon>
        <taxon>Pseudomonadota</taxon>
        <taxon>Betaproteobacteria</taxon>
        <taxon>Burkholderiales</taxon>
        <taxon>Comamonadaceae</taxon>
        <taxon>Serpentinimonas</taxon>
    </lineage>
</organism>
<reference evidence="1 2" key="1">
    <citation type="journal article" date="2014" name="Nat. Commun.">
        <title>Physiological and genomic features of highly alkaliphilic hydrogen-utilizing Betaproteobacteria from a continental serpentinizing site.</title>
        <authorList>
            <person name="Suzuki S."/>
            <person name="Kuenen J.G."/>
            <person name="Schipper K."/>
            <person name="van der Velde S."/>
            <person name="Ishii S."/>
            <person name="Wu A."/>
            <person name="Sorokin D.Y."/>
            <person name="Tenney A."/>
            <person name="Meng X.Y."/>
            <person name="Morrill P.L."/>
            <person name="Kamagata Y."/>
            <person name="Muyzer G."/>
            <person name="Nealson K.H."/>
        </authorList>
    </citation>
    <scope>NUCLEOTIDE SEQUENCE [LARGE SCALE GENOMIC DNA]</scope>
    <source>
        <strain evidence="1 2">B1</strain>
    </source>
</reference>
<dbReference type="KEGG" id="cbab:SMCB_0099"/>
<gene>
    <name evidence="1" type="ORF">SMCB_0099</name>
</gene>
<dbReference type="HOGENOM" id="CLU_166802_0_1_4"/>
<dbReference type="AlphaFoldDB" id="A0A060NKW1"/>